<dbReference type="RefSeq" id="WP_091747308.1">
    <property type="nucleotide sequence ID" value="NZ_FODY01000013.1"/>
</dbReference>
<dbReference type="SUPFAM" id="SSF51569">
    <property type="entry name" value="Aldolase"/>
    <property type="match status" value="1"/>
</dbReference>
<proteinExistence type="predicted"/>
<accession>A0A1H8VW98</accession>
<evidence type="ECO:0000256" key="2">
    <source>
        <dbReference type="PIRSR" id="PIRSR001359-2"/>
    </source>
</evidence>
<evidence type="ECO:0000256" key="1">
    <source>
        <dbReference type="PIRSR" id="PIRSR001359-1"/>
    </source>
</evidence>
<name>A0A1H8VW98_9FIRM</name>
<gene>
    <name evidence="4" type="ORF">SAMN04490178_1136</name>
</gene>
<sequence length="280" mass="30683">MYTTLKKVTEKAARLNFTVGAFNMHNLEMLPAMIRAAKAMGSPVIIQTSAGTAEYIGYGVIANVCKHLADYESAEVVLHLDHANKFEDIRKAIDAGYSSVMFDGSALSFKENVLRTQEVVDYAQARGVSVEGELGTIGGMEDGLVVTEQQKAYTNPADAKRFVAETGIDALAVAVGTNHGQYKSKTELNIPLLKEIHETVDIPLVIHGGTGVKDEDIRQCTKHGVRKFNVGTELLVGWTREASKYFSQSRENTSLRKNIMPCNEVVFNIIKNKIGIFLNA</sequence>
<dbReference type="AlphaFoldDB" id="A0A1H8VW98"/>
<feature type="binding site" evidence="3">
    <location>
        <position position="103"/>
    </location>
    <ligand>
        <name>Zn(2+)</name>
        <dbReference type="ChEBI" id="CHEBI:29105"/>
        <label>2</label>
    </ligand>
</feature>
<keyword evidence="3" id="KW-0479">Metal-binding</keyword>
<dbReference type="EMBL" id="FODY01000013">
    <property type="protein sequence ID" value="SEP19661.1"/>
    <property type="molecule type" value="Genomic_DNA"/>
</dbReference>
<keyword evidence="3" id="KW-0862">Zinc</keyword>
<dbReference type="InterPro" id="IPR013785">
    <property type="entry name" value="Aldolase_TIM"/>
</dbReference>
<dbReference type="PANTHER" id="PTHR30304:SF0">
    <property type="entry name" value="D-TAGATOSE-1,6-BISPHOSPHATE ALDOLASE SUBUNIT GATY-RELATED"/>
    <property type="match status" value="1"/>
</dbReference>
<evidence type="ECO:0000313" key="5">
    <source>
        <dbReference type="Proteomes" id="UP000198847"/>
    </source>
</evidence>
<feature type="binding site" evidence="3">
    <location>
        <position position="133"/>
    </location>
    <ligand>
        <name>Zn(2+)</name>
        <dbReference type="ChEBI" id="CHEBI:29105"/>
        <label>2</label>
    </ligand>
</feature>
<evidence type="ECO:0000256" key="3">
    <source>
        <dbReference type="PIRSR" id="PIRSR001359-3"/>
    </source>
</evidence>
<dbReference type="GO" id="GO:0016832">
    <property type="term" value="F:aldehyde-lyase activity"/>
    <property type="evidence" value="ECO:0007669"/>
    <property type="project" value="InterPro"/>
</dbReference>
<feature type="binding site" evidence="3">
    <location>
        <position position="207"/>
    </location>
    <ligand>
        <name>Zn(2+)</name>
        <dbReference type="ChEBI" id="CHEBI:29105"/>
        <label>1</label>
        <note>catalytic</note>
    </ligand>
</feature>
<comment type="cofactor">
    <cofactor evidence="3">
        <name>Zn(2+)</name>
        <dbReference type="ChEBI" id="CHEBI:29105"/>
    </cofactor>
    <text evidence="3">Binds 2 Zn(2+) ions per subunit. One is catalytic and the other provides a structural contribution.</text>
</comment>
<dbReference type="PANTHER" id="PTHR30304">
    <property type="entry name" value="D-TAGATOSE-1,6-BISPHOSPHATE ALDOLASE"/>
    <property type="match status" value="1"/>
</dbReference>
<dbReference type="Pfam" id="PF01116">
    <property type="entry name" value="F_bP_aldolase"/>
    <property type="match status" value="1"/>
</dbReference>
<dbReference type="Gene3D" id="3.20.20.70">
    <property type="entry name" value="Aldolase class I"/>
    <property type="match status" value="1"/>
</dbReference>
<feature type="active site" description="Proton donor" evidence="1">
    <location>
        <position position="81"/>
    </location>
</feature>
<protein>
    <submittedName>
        <fullName evidence="4">Fructose-bisphosphate aldolase</fullName>
    </submittedName>
</protein>
<feature type="binding site" evidence="2">
    <location>
        <begin position="208"/>
        <end position="210"/>
    </location>
    <ligand>
        <name>dihydroxyacetone phosphate</name>
        <dbReference type="ChEBI" id="CHEBI:57642"/>
    </ligand>
</feature>
<feature type="binding site" evidence="3">
    <location>
        <position position="179"/>
    </location>
    <ligand>
        <name>Zn(2+)</name>
        <dbReference type="ChEBI" id="CHEBI:29105"/>
        <label>1</label>
        <note>catalytic</note>
    </ligand>
</feature>
<dbReference type="InterPro" id="IPR050246">
    <property type="entry name" value="Class_II_FBP_aldolase"/>
</dbReference>
<dbReference type="GO" id="GO:0008270">
    <property type="term" value="F:zinc ion binding"/>
    <property type="evidence" value="ECO:0007669"/>
    <property type="project" value="InterPro"/>
</dbReference>
<evidence type="ECO:0000313" key="4">
    <source>
        <dbReference type="EMBL" id="SEP19661.1"/>
    </source>
</evidence>
<reference evidence="4 5" key="1">
    <citation type="submission" date="2016-10" db="EMBL/GenBank/DDBJ databases">
        <authorList>
            <person name="de Groot N.N."/>
        </authorList>
    </citation>
    <scope>NUCLEOTIDE SEQUENCE [LARGE SCALE GENOMIC DNA]</scope>
    <source>
        <strain evidence="4 5">DSM 13305</strain>
    </source>
</reference>
<keyword evidence="5" id="KW-1185">Reference proteome</keyword>
<dbReference type="PROSITE" id="PS00806">
    <property type="entry name" value="ALDOLASE_CLASS_II_2"/>
    <property type="match status" value="1"/>
</dbReference>
<feature type="binding site" evidence="2">
    <location>
        <begin position="229"/>
        <end position="232"/>
    </location>
    <ligand>
        <name>dihydroxyacetone phosphate</name>
        <dbReference type="ChEBI" id="CHEBI:57642"/>
    </ligand>
</feature>
<dbReference type="GO" id="GO:0005975">
    <property type="term" value="P:carbohydrate metabolic process"/>
    <property type="evidence" value="ECO:0007669"/>
    <property type="project" value="InterPro"/>
</dbReference>
<dbReference type="PIRSF" id="PIRSF001359">
    <property type="entry name" value="F_bP_aldolase_II"/>
    <property type="match status" value="1"/>
</dbReference>
<dbReference type="STRING" id="112903.SAMN04490178_1136"/>
<organism evidence="4 5">
    <name type="scientific">Propionispora vibrioides</name>
    <dbReference type="NCBI Taxonomy" id="112903"/>
    <lineage>
        <taxon>Bacteria</taxon>
        <taxon>Bacillati</taxon>
        <taxon>Bacillota</taxon>
        <taxon>Negativicutes</taxon>
        <taxon>Selenomonadales</taxon>
        <taxon>Sporomusaceae</taxon>
        <taxon>Propionispora</taxon>
    </lineage>
</organism>
<dbReference type="Proteomes" id="UP000198847">
    <property type="component" value="Unassembled WGS sequence"/>
</dbReference>
<dbReference type="NCBIfam" id="TIGR00167">
    <property type="entry name" value="cbbA"/>
    <property type="match status" value="1"/>
</dbReference>
<dbReference type="CDD" id="cd00947">
    <property type="entry name" value="TBP_aldolase_IIB"/>
    <property type="match status" value="1"/>
</dbReference>
<feature type="binding site" evidence="2">
    <location>
        <position position="180"/>
    </location>
    <ligand>
        <name>dihydroxyacetone phosphate</name>
        <dbReference type="ChEBI" id="CHEBI:57642"/>
    </ligand>
</feature>
<dbReference type="InterPro" id="IPR000771">
    <property type="entry name" value="FBA_II"/>
</dbReference>
<dbReference type="OrthoDB" id="9803995at2"/>
<feature type="binding site" evidence="3">
    <location>
        <position position="82"/>
    </location>
    <ligand>
        <name>Zn(2+)</name>
        <dbReference type="ChEBI" id="CHEBI:29105"/>
        <label>1</label>
        <note>catalytic</note>
    </ligand>
</feature>